<evidence type="ECO:0000313" key="2">
    <source>
        <dbReference type="Proteomes" id="UP001152320"/>
    </source>
</evidence>
<sequence>MCNEVMQCPLTPEEWKEVADRFSKRWYFHDTIGAIDGKHVAIYCPHNAGSLYYKNLSGLLVTSCSRRA</sequence>
<gene>
    <name evidence="1" type="ORF">HOLleu_41092</name>
</gene>
<reference evidence="1" key="1">
    <citation type="submission" date="2021-10" db="EMBL/GenBank/DDBJ databases">
        <title>Tropical sea cucumber genome reveals ecological adaptation and Cuvierian tubules defense mechanism.</title>
        <authorList>
            <person name="Chen T."/>
        </authorList>
    </citation>
    <scope>NUCLEOTIDE SEQUENCE</scope>
    <source>
        <strain evidence="1">Nanhai2018</strain>
        <tissue evidence="1">Muscle</tissue>
    </source>
</reference>
<dbReference type="EMBL" id="JAIZAY010000023">
    <property type="protein sequence ID" value="KAJ8019476.1"/>
    <property type="molecule type" value="Genomic_DNA"/>
</dbReference>
<dbReference type="Proteomes" id="UP001152320">
    <property type="component" value="Chromosome 23"/>
</dbReference>
<dbReference type="AlphaFoldDB" id="A0A9Q1B9H0"/>
<dbReference type="OrthoDB" id="10051449at2759"/>
<organism evidence="1 2">
    <name type="scientific">Holothuria leucospilota</name>
    <name type="common">Black long sea cucumber</name>
    <name type="synonym">Mertensiothuria leucospilota</name>
    <dbReference type="NCBI Taxonomy" id="206669"/>
    <lineage>
        <taxon>Eukaryota</taxon>
        <taxon>Metazoa</taxon>
        <taxon>Echinodermata</taxon>
        <taxon>Eleutherozoa</taxon>
        <taxon>Echinozoa</taxon>
        <taxon>Holothuroidea</taxon>
        <taxon>Aspidochirotacea</taxon>
        <taxon>Aspidochirotida</taxon>
        <taxon>Holothuriidae</taxon>
        <taxon>Holothuria</taxon>
    </lineage>
</organism>
<evidence type="ECO:0000313" key="1">
    <source>
        <dbReference type="EMBL" id="KAJ8019476.1"/>
    </source>
</evidence>
<accession>A0A9Q1B9H0</accession>
<keyword evidence="2" id="KW-1185">Reference proteome</keyword>
<proteinExistence type="predicted"/>
<evidence type="ECO:0008006" key="3">
    <source>
        <dbReference type="Google" id="ProtNLM"/>
    </source>
</evidence>
<comment type="caution">
    <text evidence="1">The sequence shown here is derived from an EMBL/GenBank/DDBJ whole genome shotgun (WGS) entry which is preliminary data.</text>
</comment>
<name>A0A9Q1B9H0_HOLLE</name>
<protein>
    <recommendedName>
        <fullName evidence="3">DDE Tnp4 domain-containing protein</fullName>
    </recommendedName>
</protein>